<feature type="compositionally biased region" description="Polar residues" evidence="1">
    <location>
        <begin position="16"/>
        <end position="26"/>
    </location>
</feature>
<evidence type="ECO:0000313" key="2">
    <source>
        <dbReference type="EMBL" id="KIJ09506.1"/>
    </source>
</evidence>
<dbReference type="HOGENOM" id="CLU_970103_0_0_1"/>
<name>A0A0C9TQQ0_PAXIN</name>
<protein>
    <submittedName>
        <fullName evidence="2">Uncharacterized protein</fullName>
    </submittedName>
</protein>
<keyword evidence="3" id="KW-1185">Reference proteome</keyword>
<gene>
    <name evidence="2" type="ORF">PAXINDRAFT_17403</name>
</gene>
<reference evidence="3" key="2">
    <citation type="submission" date="2015-01" db="EMBL/GenBank/DDBJ databases">
        <title>Evolutionary Origins and Diversification of the Mycorrhizal Mutualists.</title>
        <authorList>
            <consortium name="DOE Joint Genome Institute"/>
            <consortium name="Mycorrhizal Genomics Consortium"/>
            <person name="Kohler A."/>
            <person name="Kuo A."/>
            <person name="Nagy L.G."/>
            <person name="Floudas D."/>
            <person name="Copeland A."/>
            <person name="Barry K.W."/>
            <person name="Cichocki N."/>
            <person name="Veneault-Fourrey C."/>
            <person name="LaButti K."/>
            <person name="Lindquist E.A."/>
            <person name="Lipzen A."/>
            <person name="Lundell T."/>
            <person name="Morin E."/>
            <person name="Murat C."/>
            <person name="Riley R."/>
            <person name="Ohm R."/>
            <person name="Sun H."/>
            <person name="Tunlid A."/>
            <person name="Henrissat B."/>
            <person name="Grigoriev I.V."/>
            <person name="Hibbett D.S."/>
            <person name="Martin F."/>
        </authorList>
    </citation>
    <scope>NUCLEOTIDE SEQUENCE [LARGE SCALE GENOMIC DNA]</scope>
    <source>
        <strain evidence="3">ATCC 200175</strain>
    </source>
</reference>
<organism evidence="2 3">
    <name type="scientific">Paxillus involutus ATCC 200175</name>
    <dbReference type="NCBI Taxonomy" id="664439"/>
    <lineage>
        <taxon>Eukaryota</taxon>
        <taxon>Fungi</taxon>
        <taxon>Dikarya</taxon>
        <taxon>Basidiomycota</taxon>
        <taxon>Agaricomycotina</taxon>
        <taxon>Agaricomycetes</taxon>
        <taxon>Agaricomycetidae</taxon>
        <taxon>Boletales</taxon>
        <taxon>Paxilineae</taxon>
        <taxon>Paxillaceae</taxon>
        <taxon>Paxillus</taxon>
    </lineage>
</organism>
<dbReference type="AlphaFoldDB" id="A0A0C9TQQ0"/>
<dbReference type="Proteomes" id="UP000053647">
    <property type="component" value="Unassembled WGS sequence"/>
</dbReference>
<evidence type="ECO:0000256" key="1">
    <source>
        <dbReference type="SAM" id="MobiDB-lite"/>
    </source>
</evidence>
<evidence type="ECO:0000313" key="3">
    <source>
        <dbReference type="Proteomes" id="UP000053647"/>
    </source>
</evidence>
<feature type="region of interest" description="Disordered" evidence="1">
    <location>
        <begin position="1"/>
        <end position="124"/>
    </location>
</feature>
<reference evidence="2 3" key="1">
    <citation type="submission" date="2014-06" db="EMBL/GenBank/DDBJ databases">
        <authorList>
            <consortium name="DOE Joint Genome Institute"/>
            <person name="Kuo A."/>
            <person name="Kohler A."/>
            <person name="Nagy L.G."/>
            <person name="Floudas D."/>
            <person name="Copeland A."/>
            <person name="Barry K.W."/>
            <person name="Cichocki N."/>
            <person name="Veneault-Fourrey C."/>
            <person name="LaButti K."/>
            <person name="Lindquist E.A."/>
            <person name="Lipzen A."/>
            <person name="Lundell T."/>
            <person name="Morin E."/>
            <person name="Murat C."/>
            <person name="Sun H."/>
            <person name="Tunlid A."/>
            <person name="Henrissat B."/>
            <person name="Grigoriev I.V."/>
            <person name="Hibbett D.S."/>
            <person name="Martin F."/>
            <person name="Nordberg H.P."/>
            <person name="Cantor M.N."/>
            <person name="Hua S.X."/>
        </authorList>
    </citation>
    <scope>NUCLEOTIDE SEQUENCE [LARGE SCALE GENOMIC DNA]</scope>
    <source>
        <strain evidence="2 3">ATCC 200175</strain>
    </source>
</reference>
<sequence length="287" mass="31479">MPTPTPCRAPGRSLPFSPSTVVSPNDTLPEEQENDNLPQTPTPASHRPATAAPKENPDDLMVGEDMNNLAEGVAQSIHAPQKKHNPAASTGRESHSPSPPEMEQDTITAPPSPGIDRAHLPQFTPTPIGDFPIIHLSHAAQLFDHISEELLDTWFRVDGPKILVHPFDYDGKDHFNKMPILTDQICTAVNTIAAARTPNPPTIKVFPPTAPCGYTQGSPTTFLAYCLSSEITNTIVNQRIWSSPTITFEARPFRVEDLPSLLLRLSSFTTTDETTVLEAVQRTWDNR</sequence>
<proteinExistence type="predicted"/>
<dbReference type="EMBL" id="KN819456">
    <property type="protein sequence ID" value="KIJ09506.1"/>
    <property type="molecule type" value="Genomic_DNA"/>
</dbReference>
<dbReference type="OrthoDB" id="3230575at2759"/>
<accession>A0A0C9TQQ0</accession>